<dbReference type="Proteomes" id="UP001177003">
    <property type="component" value="Chromosome 1"/>
</dbReference>
<dbReference type="PANTHER" id="PTHR48449">
    <property type="entry name" value="DUF1985 DOMAIN-CONTAINING PROTEIN"/>
    <property type="match status" value="1"/>
</dbReference>
<sequence length="339" mass="39674">MTKGFGEHPLRILYSSAELRGIECYADYMVPQKETTTIDLRSRFLDVERKNVSASSIPGAAAVRCFIRWIWNSKCTFRGAFGTVLKKYFTKLNSRRVEVFRETTFRIFIGMPTPNGDPMLYHLTMLHEVRDVEVARARRFQFELKCRVVEYGETEFCLISGLRFGSYVDIINTKVSTSSTLRNRLFPNVRDEDIRLKDLEDYVKGSAFSTCSDEDEVMVVQMVFLFRGLIGRDDNMCIPSVVYELADSQYNWNRFAWGTYLWRNKIPRMRAWRIKTQLSLEQCLRILDVSVENNIPRDFEPTPVEIHLPFFVRYVSWTLDKVYSPPQQQSHPKDRSPSP</sequence>
<evidence type="ECO:0000313" key="3">
    <source>
        <dbReference type="Proteomes" id="UP001177003"/>
    </source>
</evidence>
<dbReference type="Pfam" id="PF09331">
    <property type="entry name" value="DUF1985"/>
    <property type="match status" value="1"/>
</dbReference>
<dbReference type="AlphaFoldDB" id="A0AA35VAQ2"/>
<evidence type="ECO:0000313" key="2">
    <source>
        <dbReference type="EMBL" id="CAI9270051.1"/>
    </source>
</evidence>
<proteinExistence type="predicted"/>
<feature type="domain" description="DUF1985" evidence="1">
    <location>
        <begin position="130"/>
        <end position="260"/>
    </location>
</feature>
<reference evidence="2" key="1">
    <citation type="submission" date="2023-04" db="EMBL/GenBank/DDBJ databases">
        <authorList>
            <person name="Vijverberg K."/>
            <person name="Xiong W."/>
            <person name="Schranz E."/>
        </authorList>
    </citation>
    <scope>NUCLEOTIDE SEQUENCE</scope>
</reference>
<evidence type="ECO:0000259" key="1">
    <source>
        <dbReference type="Pfam" id="PF09331"/>
    </source>
</evidence>
<organism evidence="2 3">
    <name type="scientific">Lactuca saligna</name>
    <name type="common">Willowleaf lettuce</name>
    <dbReference type="NCBI Taxonomy" id="75948"/>
    <lineage>
        <taxon>Eukaryota</taxon>
        <taxon>Viridiplantae</taxon>
        <taxon>Streptophyta</taxon>
        <taxon>Embryophyta</taxon>
        <taxon>Tracheophyta</taxon>
        <taxon>Spermatophyta</taxon>
        <taxon>Magnoliopsida</taxon>
        <taxon>eudicotyledons</taxon>
        <taxon>Gunneridae</taxon>
        <taxon>Pentapetalae</taxon>
        <taxon>asterids</taxon>
        <taxon>campanulids</taxon>
        <taxon>Asterales</taxon>
        <taxon>Asteraceae</taxon>
        <taxon>Cichorioideae</taxon>
        <taxon>Cichorieae</taxon>
        <taxon>Lactucinae</taxon>
        <taxon>Lactuca</taxon>
    </lineage>
</organism>
<protein>
    <recommendedName>
        <fullName evidence="1">DUF1985 domain-containing protein</fullName>
    </recommendedName>
</protein>
<dbReference type="InterPro" id="IPR015410">
    <property type="entry name" value="DUF1985"/>
</dbReference>
<dbReference type="EMBL" id="OX465077">
    <property type="protein sequence ID" value="CAI9270051.1"/>
    <property type="molecule type" value="Genomic_DNA"/>
</dbReference>
<gene>
    <name evidence="2" type="ORF">LSALG_LOCUS10391</name>
</gene>
<keyword evidence="3" id="KW-1185">Reference proteome</keyword>
<dbReference type="PANTHER" id="PTHR48449:SF1">
    <property type="entry name" value="DUF1985 DOMAIN-CONTAINING PROTEIN"/>
    <property type="match status" value="1"/>
</dbReference>
<name>A0AA35VAQ2_LACSI</name>
<accession>A0AA35VAQ2</accession>